<protein>
    <submittedName>
        <fullName evidence="1">Unplaced genomic scaffold scaffold_167, whole genome shotgun sequence</fullName>
    </submittedName>
</protein>
<dbReference type="HOGENOM" id="CLU_2794660_0_0_1"/>
<dbReference type="InParanoid" id="A0A0D0EA76"/>
<evidence type="ECO:0000313" key="2">
    <source>
        <dbReference type="Proteomes" id="UP000054538"/>
    </source>
</evidence>
<dbReference type="AlphaFoldDB" id="A0A0D0EA76"/>
<reference evidence="1 2" key="1">
    <citation type="submission" date="2014-04" db="EMBL/GenBank/DDBJ databases">
        <authorList>
            <consortium name="DOE Joint Genome Institute"/>
            <person name="Kuo A."/>
            <person name="Kohler A."/>
            <person name="Jargeat P."/>
            <person name="Nagy L.G."/>
            <person name="Floudas D."/>
            <person name="Copeland A."/>
            <person name="Barry K.W."/>
            <person name="Cichocki N."/>
            <person name="Veneault-Fourrey C."/>
            <person name="LaButti K."/>
            <person name="Lindquist E.A."/>
            <person name="Lipzen A."/>
            <person name="Lundell T."/>
            <person name="Morin E."/>
            <person name="Murat C."/>
            <person name="Sun H."/>
            <person name="Tunlid A."/>
            <person name="Henrissat B."/>
            <person name="Grigoriev I.V."/>
            <person name="Hibbett D.S."/>
            <person name="Martin F."/>
            <person name="Nordberg H.P."/>
            <person name="Cantor M.N."/>
            <person name="Hua S.X."/>
        </authorList>
    </citation>
    <scope>NUCLEOTIDE SEQUENCE [LARGE SCALE GENOMIC DNA]</scope>
    <source>
        <strain evidence="1 2">Ve08.2h10</strain>
    </source>
</reference>
<reference evidence="2" key="2">
    <citation type="submission" date="2015-01" db="EMBL/GenBank/DDBJ databases">
        <title>Evolutionary Origins and Diversification of the Mycorrhizal Mutualists.</title>
        <authorList>
            <consortium name="DOE Joint Genome Institute"/>
            <consortium name="Mycorrhizal Genomics Consortium"/>
            <person name="Kohler A."/>
            <person name="Kuo A."/>
            <person name="Nagy L.G."/>
            <person name="Floudas D."/>
            <person name="Copeland A."/>
            <person name="Barry K.W."/>
            <person name="Cichocki N."/>
            <person name="Veneault-Fourrey C."/>
            <person name="LaButti K."/>
            <person name="Lindquist E.A."/>
            <person name="Lipzen A."/>
            <person name="Lundell T."/>
            <person name="Morin E."/>
            <person name="Murat C."/>
            <person name="Riley R."/>
            <person name="Ohm R."/>
            <person name="Sun H."/>
            <person name="Tunlid A."/>
            <person name="Henrissat B."/>
            <person name="Grigoriev I.V."/>
            <person name="Hibbett D.S."/>
            <person name="Martin F."/>
        </authorList>
    </citation>
    <scope>NUCLEOTIDE SEQUENCE [LARGE SCALE GENOMIC DNA]</scope>
    <source>
        <strain evidence="2">Ve08.2h10</strain>
    </source>
</reference>
<organism evidence="1 2">
    <name type="scientific">Paxillus rubicundulus Ve08.2h10</name>
    <dbReference type="NCBI Taxonomy" id="930991"/>
    <lineage>
        <taxon>Eukaryota</taxon>
        <taxon>Fungi</taxon>
        <taxon>Dikarya</taxon>
        <taxon>Basidiomycota</taxon>
        <taxon>Agaricomycotina</taxon>
        <taxon>Agaricomycetes</taxon>
        <taxon>Agaricomycetidae</taxon>
        <taxon>Boletales</taxon>
        <taxon>Paxilineae</taxon>
        <taxon>Paxillaceae</taxon>
        <taxon>Paxillus</taxon>
    </lineage>
</organism>
<dbReference type="Proteomes" id="UP000054538">
    <property type="component" value="Unassembled WGS sequence"/>
</dbReference>
<proteinExistence type="predicted"/>
<sequence>MNTLSLSFTPPAKISITSHPDKFFANTHRNNIDSVSIARPVTITSSWLPAAKLTHVTNSVLRTDYLCA</sequence>
<accession>A0A0D0EA76</accession>
<gene>
    <name evidence="1" type="ORF">PAXRUDRAFT_826007</name>
</gene>
<dbReference type="EMBL" id="KN824989">
    <property type="protein sequence ID" value="KIK96385.1"/>
    <property type="molecule type" value="Genomic_DNA"/>
</dbReference>
<keyword evidence="2" id="KW-1185">Reference proteome</keyword>
<evidence type="ECO:0000313" key="1">
    <source>
        <dbReference type="EMBL" id="KIK96385.1"/>
    </source>
</evidence>
<name>A0A0D0EA76_9AGAM</name>